<gene>
    <name evidence="1" type="ORF">WF834_09405</name>
</gene>
<dbReference type="EMBL" id="JBBFGL010000008">
    <property type="protein sequence ID" value="MEJ5196376.1"/>
    <property type="molecule type" value="Genomic_DNA"/>
</dbReference>
<organism evidence="1 2">
    <name type="scientific">Faecalibacterium wellingii</name>
    <dbReference type="NCBI Taxonomy" id="2929491"/>
    <lineage>
        <taxon>Bacteria</taxon>
        <taxon>Bacillati</taxon>
        <taxon>Bacillota</taxon>
        <taxon>Clostridia</taxon>
        <taxon>Eubacteriales</taxon>
        <taxon>Oscillospiraceae</taxon>
        <taxon>Faecalibacterium</taxon>
    </lineage>
</organism>
<dbReference type="AlphaFoldDB" id="A0AB35Y4P0"/>
<sequence length="153" mass="16813">MKKQIGVLLAAFLILLLGWAILPAPAMPPDDPPEEDIAGSDWRTWGIINDSGTLVQDGETIPFCACVHTGNTTLYHDTESQVLLAELDYPAPVENAEQRYLGMETTDRNGDGSSDVLLRFSQEDGTLELLFYWDPETGAFSIRSSMTGAKTIY</sequence>
<evidence type="ECO:0000313" key="2">
    <source>
        <dbReference type="Proteomes" id="UP001373196"/>
    </source>
</evidence>
<evidence type="ECO:0000313" key="1">
    <source>
        <dbReference type="EMBL" id="MEJ5196376.1"/>
    </source>
</evidence>
<accession>A0AB35Y4P0</accession>
<proteinExistence type="predicted"/>
<protein>
    <recommendedName>
        <fullName evidence="3">VCBS repeat-containing protein</fullName>
    </recommendedName>
</protein>
<dbReference type="Proteomes" id="UP001373196">
    <property type="component" value="Unassembled WGS sequence"/>
</dbReference>
<reference evidence="1" key="1">
    <citation type="submission" date="2024-03" db="EMBL/GenBank/DDBJ databases">
        <authorList>
            <person name="Plomp N."/>
            <person name="Harmsen H.J."/>
        </authorList>
    </citation>
    <scope>NUCLEOTIDE SEQUENCE</scope>
    <source>
        <strain evidence="1">HTF-128</strain>
    </source>
</reference>
<evidence type="ECO:0008006" key="3">
    <source>
        <dbReference type="Google" id="ProtNLM"/>
    </source>
</evidence>
<name>A0AB35Y4P0_9FIRM</name>
<comment type="caution">
    <text evidence="1">The sequence shown here is derived from an EMBL/GenBank/DDBJ whole genome shotgun (WGS) entry which is preliminary data.</text>
</comment>
<dbReference type="RefSeq" id="WP_339395701.1">
    <property type="nucleotide sequence ID" value="NZ_JBBFGL010000008.1"/>
</dbReference>